<evidence type="ECO:0000313" key="8">
    <source>
        <dbReference type="Proteomes" id="UP001353858"/>
    </source>
</evidence>
<name>A0AAN7PYR7_9COLE</name>
<dbReference type="InterPro" id="IPR029044">
    <property type="entry name" value="Nucleotide-diphossugar_trans"/>
</dbReference>
<evidence type="ECO:0000256" key="5">
    <source>
        <dbReference type="ARBA" id="ARBA00023136"/>
    </source>
</evidence>
<evidence type="ECO:0000313" key="7">
    <source>
        <dbReference type="EMBL" id="KAK4872690.1"/>
    </source>
</evidence>
<dbReference type="Proteomes" id="UP001353858">
    <property type="component" value="Unassembled WGS sequence"/>
</dbReference>
<dbReference type="GO" id="GO:0042285">
    <property type="term" value="F:xylosyltransferase activity"/>
    <property type="evidence" value="ECO:0007669"/>
    <property type="project" value="TreeGrafter"/>
</dbReference>
<feature type="non-terminal residue" evidence="7">
    <location>
        <position position="1"/>
    </location>
</feature>
<evidence type="ECO:0000256" key="6">
    <source>
        <dbReference type="ARBA" id="ARBA00023180"/>
    </source>
</evidence>
<evidence type="ECO:0000256" key="1">
    <source>
        <dbReference type="ARBA" id="ARBA00004606"/>
    </source>
</evidence>
<protein>
    <submittedName>
        <fullName evidence="7">Uncharacterized protein</fullName>
    </submittedName>
</protein>
<dbReference type="PANTHER" id="PTHR12270:SF25">
    <property type="entry name" value="GLYCOSYLTRANSFERASE-LIKE PROTEIN LARGE"/>
    <property type="match status" value="1"/>
</dbReference>
<comment type="subcellular location">
    <subcellularLocation>
        <location evidence="1">Membrane</location>
        <topology evidence="1">Single-pass type II membrane protein</topology>
    </subcellularLocation>
</comment>
<reference evidence="8" key="1">
    <citation type="submission" date="2023-01" db="EMBL/GenBank/DDBJ databases">
        <title>Key to firefly adult light organ development and bioluminescence: homeobox transcription factors regulate luciferase expression and transportation to peroxisome.</title>
        <authorList>
            <person name="Fu X."/>
        </authorList>
    </citation>
    <scope>NUCLEOTIDE SEQUENCE [LARGE SCALE GENOMIC DNA]</scope>
</reference>
<dbReference type="EMBL" id="JARPUR010000007">
    <property type="protein sequence ID" value="KAK4872690.1"/>
    <property type="molecule type" value="Genomic_DNA"/>
</dbReference>
<evidence type="ECO:0000256" key="3">
    <source>
        <dbReference type="ARBA" id="ARBA00022968"/>
    </source>
</evidence>
<keyword evidence="5" id="KW-0472">Membrane</keyword>
<keyword evidence="8" id="KW-1185">Reference proteome</keyword>
<dbReference type="GO" id="GO:0016020">
    <property type="term" value="C:membrane"/>
    <property type="evidence" value="ECO:0007669"/>
    <property type="project" value="UniProtKB-SubCell"/>
</dbReference>
<dbReference type="SUPFAM" id="SSF53448">
    <property type="entry name" value="Nucleotide-diphospho-sugar transferases"/>
    <property type="match status" value="1"/>
</dbReference>
<keyword evidence="2" id="KW-0812">Transmembrane</keyword>
<comment type="caution">
    <text evidence="7">The sequence shown here is derived from an EMBL/GenBank/DDBJ whole genome shotgun (WGS) entry which is preliminary data.</text>
</comment>
<accession>A0AAN7PYR7</accession>
<dbReference type="Pfam" id="PF13896">
    <property type="entry name" value="Glyco_transf_49"/>
    <property type="match status" value="2"/>
</dbReference>
<dbReference type="PANTHER" id="PTHR12270">
    <property type="entry name" value="GLYCOSYLTRANSFERASE-RELATED"/>
    <property type="match status" value="1"/>
</dbReference>
<dbReference type="InterPro" id="IPR051292">
    <property type="entry name" value="Xyl/GlcA_transferase"/>
</dbReference>
<dbReference type="GO" id="GO:0005794">
    <property type="term" value="C:Golgi apparatus"/>
    <property type="evidence" value="ECO:0007669"/>
    <property type="project" value="TreeGrafter"/>
</dbReference>
<keyword evidence="3" id="KW-0735">Signal-anchor</keyword>
<organism evidence="7 8">
    <name type="scientific">Aquatica leii</name>
    <dbReference type="NCBI Taxonomy" id="1421715"/>
    <lineage>
        <taxon>Eukaryota</taxon>
        <taxon>Metazoa</taxon>
        <taxon>Ecdysozoa</taxon>
        <taxon>Arthropoda</taxon>
        <taxon>Hexapoda</taxon>
        <taxon>Insecta</taxon>
        <taxon>Pterygota</taxon>
        <taxon>Neoptera</taxon>
        <taxon>Endopterygota</taxon>
        <taxon>Coleoptera</taxon>
        <taxon>Polyphaga</taxon>
        <taxon>Elateriformia</taxon>
        <taxon>Elateroidea</taxon>
        <taxon>Lampyridae</taxon>
        <taxon>Luciolinae</taxon>
        <taxon>Aquatica</taxon>
    </lineage>
</organism>
<proteinExistence type="predicted"/>
<dbReference type="GO" id="GO:0015020">
    <property type="term" value="F:glucuronosyltransferase activity"/>
    <property type="evidence" value="ECO:0007669"/>
    <property type="project" value="TreeGrafter"/>
</dbReference>
<gene>
    <name evidence="7" type="ORF">RN001_014719</name>
</gene>
<keyword evidence="4" id="KW-1133">Transmembrane helix</keyword>
<dbReference type="AlphaFoldDB" id="A0AAN7PYR7"/>
<evidence type="ECO:0000256" key="4">
    <source>
        <dbReference type="ARBA" id="ARBA00022989"/>
    </source>
</evidence>
<evidence type="ECO:0000256" key="2">
    <source>
        <dbReference type="ARBA" id="ARBA00022692"/>
    </source>
</evidence>
<dbReference type="Gene3D" id="3.90.550.10">
    <property type="entry name" value="Spore Coat Polysaccharide Biosynthesis Protein SpsA, Chain A"/>
    <property type="match status" value="1"/>
</dbReference>
<keyword evidence="6" id="KW-0325">Glycoprotein</keyword>
<dbReference type="GO" id="GO:0035269">
    <property type="term" value="P:protein O-linked glycosylation via mannose"/>
    <property type="evidence" value="ECO:0007669"/>
    <property type="project" value="TreeGrafter"/>
</dbReference>
<sequence>IEILSNEKWDSNVWLLKVNDLKTSELYKNFIYNVSYHREDAADFNLEHINLNVDHTYIDFRHIRCNKISHIQTINDFTPIHNVVMKFNVALLPDLTYCPRNETYTPAPKVDLKVCKRVPETTPTYYKYRTLLFIKDFEYDPKPVDVTMVTQMSFEKFPVFEIICRRWTGPISVALYLLEDELPATLNIINESKALKDRKNIAYHIMFKEGTYQPINKLRNLALRFVNTPYVFLNDVDFVPGPDLYSDIKYQIKTFSAVKQNMIMPVELKQMKLMWDKKEIIPFHAIYFPQGHKPTDYKQFKTAQKPYTVKWEPHYEPYVVVETSVVKYDERFVGYIWNKVQHIMELEASGYEFIVLPNTFLVHKYHERSADFRNIGTSKNYYPCIAQIQSVFVKEINAKYNRTYTTQDI</sequence>